<organism evidence="1 2">
    <name type="scientific">Setaria viridis</name>
    <name type="common">Green bristlegrass</name>
    <name type="synonym">Setaria italica subsp. viridis</name>
    <dbReference type="NCBI Taxonomy" id="4556"/>
    <lineage>
        <taxon>Eukaryota</taxon>
        <taxon>Viridiplantae</taxon>
        <taxon>Streptophyta</taxon>
        <taxon>Embryophyta</taxon>
        <taxon>Tracheophyta</taxon>
        <taxon>Spermatophyta</taxon>
        <taxon>Magnoliopsida</taxon>
        <taxon>Liliopsida</taxon>
        <taxon>Poales</taxon>
        <taxon>Poaceae</taxon>
        <taxon>PACMAD clade</taxon>
        <taxon>Panicoideae</taxon>
        <taxon>Panicodae</taxon>
        <taxon>Paniceae</taxon>
        <taxon>Cenchrinae</taxon>
        <taxon>Setaria</taxon>
    </lineage>
</organism>
<protein>
    <submittedName>
        <fullName evidence="1">Uncharacterized protein</fullName>
    </submittedName>
</protein>
<keyword evidence="2" id="KW-1185">Reference proteome</keyword>
<evidence type="ECO:0000313" key="2">
    <source>
        <dbReference type="Proteomes" id="UP000298652"/>
    </source>
</evidence>
<dbReference type="Proteomes" id="UP000298652">
    <property type="component" value="Chromosome 8"/>
</dbReference>
<name>A0A4U6TDB6_SETVI</name>
<sequence>MRNFIIWVSIREREGELKLASHLQALSQKFPTPLFCTLTVYFYSLESQKAKHR</sequence>
<accession>A0A4U6TDB6</accession>
<reference evidence="1" key="1">
    <citation type="submission" date="2019-03" db="EMBL/GenBank/DDBJ databases">
        <title>WGS assembly of Setaria viridis.</title>
        <authorList>
            <person name="Huang P."/>
            <person name="Jenkins J."/>
            <person name="Grimwood J."/>
            <person name="Barry K."/>
            <person name="Healey A."/>
            <person name="Mamidi S."/>
            <person name="Sreedasyam A."/>
            <person name="Shu S."/>
            <person name="Feldman M."/>
            <person name="Wu J."/>
            <person name="Yu Y."/>
            <person name="Chen C."/>
            <person name="Johnson J."/>
            <person name="Rokhsar D."/>
            <person name="Baxter I."/>
            <person name="Schmutz J."/>
            <person name="Brutnell T."/>
            <person name="Kellogg E."/>
        </authorList>
    </citation>
    <scope>NUCLEOTIDE SEQUENCE [LARGE SCALE GENOMIC DNA]</scope>
</reference>
<evidence type="ECO:0000313" key="1">
    <source>
        <dbReference type="EMBL" id="TKV98973.1"/>
    </source>
</evidence>
<proteinExistence type="predicted"/>
<dbReference type="Gramene" id="TKV98973">
    <property type="protein sequence ID" value="TKV98973"/>
    <property type="gene ID" value="SEVIR_8G008525v2"/>
</dbReference>
<dbReference type="EMBL" id="CM016559">
    <property type="protein sequence ID" value="TKV98973.1"/>
    <property type="molecule type" value="Genomic_DNA"/>
</dbReference>
<dbReference type="AlphaFoldDB" id="A0A4U6TDB6"/>
<gene>
    <name evidence="1" type="ORF">SEVIR_8G008525v2</name>
</gene>